<gene>
    <name evidence="2" type="ORF">M076_2798</name>
</gene>
<comment type="caution">
    <text evidence="2">The sequence shown here is derived from an EMBL/GenBank/DDBJ whole genome shotgun (WGS) entry which is preliminary data.</text>
</comment>
<dbReference type="Proteomes" id="UP000022272">
    <property type="component" value="Unassembled WGS sequence"/>
</dbReference>
<sequence length="48" mass="5497">MVKSIHPPTELPLYRNNTPTTSFLLHFIKNVIPVVLSVGNLFYKKTIN</sequence>
<dbReference type="EMBL" id="JGDM01000068">
    <property type="protein sequence ID" value="EXZ44045.1"/>
    <property type="molecule type" value="Genomic_DNA"/>
</dbReference>
<name>A0A015YC88_BACFG</name>
<proteinExistence type="predicted"/>
<evidence type="ECO:0000313" key="3">
    <source>
        <dbReference type="Proteomes" id="UP000022272"/>
    </source>
</evidence>
<accession>A0A015YC88</accession>
<feature type="transmembrane region" description="Helical" evidence="1">
    <location>
        <begin position="23"/>
        <end position="43"/>
    </location>
</feature>
<reference evidence="2 3" key="1">
    <citation type="submission" date="2014-02" db="EMBL/GenBank/DDBJ databases">
        <authorList>
            <person name="Sears C."/>
            <person name="Carroll K."/>
            <person name="Sack B.R."/>
            <person name="Qadri F."/>
            <person name="Myers L.L."/>
            <person name="Chung G.-T."/>
            <person name="Escheverria P."/>
            <person name="Fraser C.M."/>
            <person name="Sadzewicz L."/>
            <person name="Shefchek K.A."/>
            <person name="Tallon L."/>
            <person name="Das S.P."/>
            <person name="Daugherty S."/>
            <person name="Mongodin E.F."/>
        </authorList>
    </citation>
    <scope>NUCLEOTIDE SEQUENCE [LARGE SCALE GENOMIC DNA]</scope>
    <source>
        <strain evidence="2 3">2-F-2 #4</strain>
    </source>
</reference>
<organism evidence="2 3">
    <name type="scientific">Bacteroides fragilis str. 2-F-2 #4</name>
    <dbReference type="NCBI Taxonomy" id="1339280"/>
    <lineage>
        <taxon>Bacteria</taxon>
        <taxon>Pseudomonadati</taxon>
        <taxon>Bacteroidota</taxon>
        <taxon>Bacteroidia</taxon>
        <taxon>Bacteroidales</taxon>
        <taxon>Bacteroidaceae</taxon>
        <taxon>Bacteroides</taxon>
    </lineage>
</organism>
<dbReference type="AlphaFoldDB" id="A0A015YC88"/>
<keyword evidence="1" id="KW-0472">Membrane</keyword>
<keyword evidence="1" id="KW-0812">Transmembrane</keyword>
<protein>
    <recommendedName>
        <fullName evidence="4">Transmembrane protein</fullName>
    </recommendedName>
</protein>
<keyword evidence="1" id="KW-1133">Transmembrane helix</keyword>
<evidence type="ECO:0000256" key="1">
    <source>
        <dbReference type="SAM" id="Phobius"/>
    </source>
</evidence>
<evidence type="ECO:0000313" key="2">
    <source>
        <dbReference type="EMBL" id="EXZ44045.1"/>
    </source>
</evidence>
<evidence type="ECO:0008006" key="4">
    <source>
        <dbReference type="Google" id="ProtNLM"/>
    </source>
</evidence>